<protein>
    <submittedName>
        <fullName evidence="5">Possible ABC transporter component</fullName>
    </submittedName>
</protein>
<dbReference type="InterPro" id="IPR055396">
    <property type="entry name" value="DUF7088"/>
</dbReference>
<feature type="domain" description="DUF7088" evidence="4">
    <location>
        <begin position="38"/>
        <end position="138"/>
    </location>
</feature>
<keyword evidence="2" id="KW-0472">Membrane</keyword>
<evidence type="ECO:0000313" key="6">
    <source>
        <dbReference type="Proteomes" id="UP000000653"/>
    </source>
</evidence>
<evidence type="ECO:0000313" key="5">
    <source>
        <dbReference type="EMBL" id="ABJ13312.1"/>
    </source>
</evidence>
<keyword evidence="2" id="KW-0812">Transmembrane</keyword>
<evidence type="ECO:0000259" key="4">
    <source>
        <dbReference type="Pfam" id="PF23357"/>
    </source>
</evidence>
<dbReference type="EMBL" id="CP000438">
    <property type="protein sequence ID" value="ABJ13312.1"/>
    <property type="molecule type" value="Genomic_DNA"/>
</dbReference>
<dbReference type="RefSeq" id="WP_003137643.1">
    <property type="nucleotide sequence ID" value="NC_008463.1"/>
</dbReference>
<reference evidence="5 6" key="1">
    <citation type="journal article" date="2006" name="Genome Biol.">
        <title>Genomic analysis reveals that Pseudomonas aeruginosa virulence is combinatorial.</title>
        <authorList>
            <person name="Lee D.G."/>
            <person name="Urbach J.M."/>
            <person name="Wu G."/>
            <person name="Liberati N.T."/>
            <person name="Feinbaum R.L."/>
            <person name="Miyata S."/>
            <person name="Diggins L.T."/>
            <person name="He J."/>
            <person name="Saucier M."/>
            <person name="Deziel E."/>
            <person name="Friedman L."/>
            <person name="Li L."/>
            <person name="Grills G."/>
            <person name="Montgomery K."/>
            <person name="Kucherlapati R."/>
            <person name="Rahme L.G."/>
            <person name="Ausubel F.M."/>
        </authorList>
    </citation>
    <scope>NUCLEOTIDE SEQUENCE [LARGE SCALE GENOMIC DNA]</scope>
    <source>
        <strain evidence="5 6">UCBPP-PA14</strain>
    </source>
</reference>
<dbReference type="Proteomes" id="UP000000653">
    <property type="component" value="Chromosome"/>
</dbReference>
<name>A0A0H2ZFU4_PSEAB</name>
<gene>
    <name evidence="5" type="ordered locus">PA14_11600</name>
</gene>
<dbReference type="Pfam" id="PF23357">
    <property type="entry name" value="DUF7088"/>
    <property type="match status" value="1"/>
</dbReference>
<accession>A0A0H2ZFU4</accession>
<dbReference type="BioCyc" id="PAER208963:G1G74-965-MONOMER"/>
<feature type="domain" description="ABC-type uncharacterised transport system" evidence="3">
    <location>
        <begin position="176"/>
        <end position="460"/>
    </location>
</feature>
<keyword evidence="2" id="KW-1133">Transmembrane helix</keyword>
<dbReference type="HOGENOM" id="CLU_029700_0_0_6"/>
<dbReference type="Pfam" id="PF09822">
    <property type="entry name" value="ABC_transp_aux"/>
    <property type="match status" value="1"/>
</dbReference>
<evidence type="ECO:0000256" key="2">
    <source>
        <dbReference type="SAM" id="Phobius"/>
    </source>
</evidence>
<organism evidence="5 6">
    <name type="scientific">Pseudomonas aeruginosa (strain UCBPP-PA14)</name>
    <dbReference type="NCBI Taxonomy" id="208963"/>
    <lineage>
        <taxon>Bacteria</taxon>
        <taxon>Pseudomonadati</taxon>
        <taxon>Pseudomonadota</taxon>
        <taxon>Gammaproteobacteria</taxon>
        <taxon>Pseudomonadales</taxon>
        <taxon>Pseudomonadaceae</taxon>
        <taxon>Pseudomonas</taxon>
    </lineage>
</organism>
<proteinExistence type="predicted"/>
<dbReference type="InterPro" id="IPR019196">
    <property type="entry name" value="ABC_transp_unknown"/>
</dbReference>
<sequence>MKRTLYSGVGLLLVGLLFLAFNLLSSLLLRDQQFDLTQQKLYTFSAGTQEVLDSLDEPLNLYLFFSKSRASDLPALRNYARRVEEVLDLYARRSHGNVRLFVIDPLPFSDDEDRAARFGLQAPPIGPNGEAIYFGLAATNPTDGLQVIPFFSPEEEPLLEYDLSRLVQALAQRERTVVGLMSSLPMTGQAPTDGQSGSRPWAMMDKLYQQFDIRTLGLASTEIPADISVLMLVHPRQLSEQTQYAIDQFVLRGGKLLAFVDPLSLADADGGKGSDLAPLLRSWGVQLRPDTLLADASFAMIKPNAERRPERNPTWLHLPGDTFPHDNVLTTGLESLNLASVGLLEPLGGASTRFIPLLHSSAHSMPLSLERFRQSSTEQLNATLVPTGERYVLAAKVEGPATSAFPADRGKQGEGLSDSANIHVLLVADTDLLSNPLWLQEQPGHNEPQVWADNDLFVGNALDYLSGSDALIDLPSRGHTKRPFTRVEALRREAGMRAQEQLNALQQSLNDTDKNLRALQQSMDDGDQEVTPEMEATLRRFIDDKLRIRQQLRQLQFQLNADVERLAEQVKLANTVLLPALLTLLLLLHWSWRSMRRRRG</sequence>
<evidence type="ECO:0000259" key="3">
    <source>
        <dbReference type="Pfam" id="PF09822"/>
    </source>
</evidence>
<dbReference type="AlphaFoldDB" id="A0A0H2ZFU4"/>
<feature type="transmembrane region" description="Helical" evidence="2">
    <location>
        <begin position="572"/>
        <end position="592"/>
    </location>
</feature>
<evidence type="ECO:0000256" key="1">
    <source>
        <dbReference type="SAM" id="Coils"/>
    </source>
</evidence>
<dbReference type="KEGG" id="pau:PA14_11600"/>
<keyword evidence="1" id="KW-0175">Coiled coil</keyword>
<feature type="coiled-coil region" evidence="1">
    <location>
        <begin position="495"/>
        <end position="569"/>
    </location>
</feature>